<keyword evidence="3" id="KW-1185">Reference proteome</keyword>
<dbReference type="EMBL" id="CP044331">
    <property type="protein sequence ID" value="QGM99079.1"/>
    <property type="molecule type" value="Genomic_DNA"/>
</dbReference>
<gene>
    <name evidence="2" type="ORF">F7D14_17365</name>
</gene>
<keyword evidence="1" id="KW-0732">Signal</keyword>
<feature type="signal peptide" evidence="1">
    <location>
        <begin position="1"/>
        <end position="21"/>
    </location>
</feature>
<dbReference type="Pfam" id="PF11006">
    <property type="entry name" value="DUF2845"/>
    <property type="match status" value="1"/>
</dbReference>
<reference evidence="2 3" key="1">
    <citation type="submission" date="2019-09" db="EMBL/GenBank/DDBJ databases">
        <title>Isolation and complete genome sequencing of Methylocystis species.</title>
        <authorList>
            <person name="Rumah B.L."/>
            <person name="Stead C.E."/>
            <person name="Stevens B.C."/>
            <person name="Minton N.P."/>
            <person name="Grosse-Honebrink A."/>
            <person name="Zhang Y."/>
        </authorList>
    </citation>
    <scope>NUCLEOTIDE SEQUENCE [LARGE SCALE GENOMIC DNA]</scope>
    <source>
        <strain evidence="2 3">BRCS2</strain>
    </source>
</reference>
<feature type="chain" id="PRO_5025516101" evidence="1">
    <location>
        <begin position="22"/>
        <end position="117"/>
    </location>
</feature>
<dbReference type="KEGG" id="mpar:F7D14_17365"/>
<protein>
    <submittedName>
        <fullName evidence="2">DUF2845 domain-containing protein</fullName>
    </submittedName>
</protein>
<dbReference type="Proteomes" id="UP000422569">
    <property type="component" value="Chromosome"/>
</dbReference>
<evidence type="ECO:0000313" key="3">
    <source>
        <dbReference type="Proteomes" id="UP000422569"/>
    </source>
</evidence>
<sequence>MKASLLLAPVFLISMGLPARALRCGTQLVEEGQTQGQVLQLCGRPSSTDSHVEYRPDVYAAPPQPLIPGQPYSYSGPSIIEVRVDQWIYNFGSTQLMQSLIFENGRLVRIDDLGYGR</sequence>
<organism evidence="2 3">
    <name type="scientific">Methylocystis parvus</name>
    <dbReference type="NCBI Taxonomy" id="134"/>
    <lineage>
        <taxon>Bacteria</taxon>
        <taxon>Pseudomonadati</taxon>
        <taxon>Pseudomonadota</taxon>
        <taxon>Alphaproteobacteria</taxon>
        <taxon>Hyphomicrobiales</taxon>
        <taxon>Methylocystaceae</taxon>
        <taxon>Methylocystis</taxon>
    </lineage>
</organism>
<evidence type="ECO:0000256" key="1">
    <source>
        <dbReference type="SAM" id="SignalP"/>
    </source>
</evidence>
<dbReference type="AlphaFoldDB" id="A0A6B8MBS4"/>
<name>A0A6B8MBS4_9HYPH</name>
<evidence type="ECO:0000313" key="2">
    <source>
        <dbReference type="EMBL" id="QGM99079.1"/>
    </source>
</evidence>
<proteinExistence type="predicted"/>
<dbReference type="RefSeq" id="WP_016919242.1">
    <property type="nucleotide sequence ID" value="NZ_CP044331.1"/>
</dbReference>
<dbReference type="InterPro" id="IPR021268">
    <property type="entry name" value="DUF2845"/>
</dbReference>
<accession>A0A6B8MBS4</accession>